<name>A0A8T0F2S6_ARGBR</name>
<dbReference type="SUPFAM" id="SSF51569">
    <property type="entry name" value="Aldolase"/>
    <property type="match status" value="1"/>
</dbReference>
<organism evidence="2 3">
    <name type="scientific">Argiope bruennichi</name>
    <name type="common">Wasp spider</name>
    <name type="synonym">Aranea bruennichi</name>
    <dbReference type="NCBI Taxonomy" id="94029"/>
    <lineage>
        <taxon>Eukaryota</taxon>
        <taxon>Metazoa</taxon>
        <taxon>Ecdysozoa</taxon>
        <taxon>Arthropoda</taxon>
        <taxon>Chelicerata</taxon>
        <taxon>Arachnida</taxon>
        <taxon>Araneae</taxon>
        <taxon>Araneomorphae</taxon>
        <taxon>Entelegynae</taxon>
        <taxon>Araneoidea</taxon>
        <taxon>Araneidae</taxon>
        <taxon>Argiope</taxon>
    </lineage>
</organism>
<evidence type="ECO:0000313" key="3">
    <source>
        <dbReference type="Proteomes" id="UP000807504"/>
    </source>
</evidence>
<dbReference type="InterPro" id="IPR013785">
    <property type="entry name" value="Aldolase_TIM"/>
</dbReference>
<accession>A0A8T0F2S6</accession>
<dbReference type="PANTHER" id="PTHR42966">
    <property type="entry name" value="N-ACETYLNEURAMINATE SYNTHASE"/>
    <property type="match status" value="1"/>
</dbReference>
<comment type="caution">
    <text evidence="2">The sequence shown here is derived from an EMBL/GenBank/DDBJ whole genome shotgun (WGS) entry which is preliminary data.</text>
</comment>
<reference evidence="2" key="2">
    <citation type="submission" date="2020-06" db="EMBL/GenBank/DDBJ databases">
        <authorList>
            <person name="Sheffer M."/>
        </authorList>
    </citation>
    <scope>NUCLEOTIDE SEQUENCE</scope>
</reference>
<dbReference type="GO" id="GO:0047444">
    <property type="term" value="F:N-acylneuraminate-9-phosphate synthase activity"/>
    <property type="evidence" value="ECO:0007669"/>
    <property type="project" value="TreeGrafter"/>
</dbReference>
<protein>
    <submittedName>
        <fullName evidence="2">Sialic acid synthase like protein</fullName>
    </submittedName>
</protein>
<proteinExistence type="predicted"/>
<evidence type="ECO:0000313" key="2">
    <source>
        <dbReference type="EMBL" id="KAF8784625.1"/>
    </source>
</evidence>
<sequence>MDPPEFEIAPGVFVGGNHPVFIIAEIGQNHQGSYLEATRLVQTAAECGVHCVAFHRSDVESRFTQKDLNRIYENEQSFGATYGDHMRALEIFDENLINLKRFAEELGLIFTATGMDKPSIDFLQQIGVPFFKIDSADAANLPFLWYVSRYNKPLVISTGMTNEEDLSRAYHEIKSATNIAMLQCTSSVPVPSCSVNLNVMQAYKNLYPRAVIGYSDGGNKVVESVAAVSIGAKIIEGRITFDHCLKGSDHASSLDESELRYFVQSIKKVEEAMGNKKKEIQVCECDSYDEETKTIVATGSIARGTCISEEHMAIKISTRKGYEPLCFDDLLAAERKFEYNLFLIIFSSLVDSFLQQTTLKSEAVRRFRRSSLHNELPFCSIVALSKAAASASDN</sequence>
<dbReference type="InterPro" id="IPR036732">
    <property type="entry name" value="AFP_Neu5c_C_sf"/>
</dbReference>
<keyword evidence="3" id="KW-1185">Reference proteome</keyword>
<dbReference type="EMBL" id="JABXBU010000030">
    <property type="protein sequence ID" value="KAF8784625.1"/>
    <property type="molecule type" value="Genomic_DNA"/>
</dbReference>
<dbReference type="GO" id="GO:0016051">
    <property type="term" value="P:carbohydrate biosynthetic process"/>
    <property type="evidence" value="ECO:0007669"/>
    <property type="project" value="InterPro"/>
</dbReference>
<evidence type="ECO:0000259" key="1">
    <source>
        <dbReference type="Pfam" id="PF03102"/>
    </source>
</evidence>
<dbReference type="InterPro" id="IPR051690">
    <property type="entry name" value="PseI-like"/>
</dbReference>
<dbReference type="PANTHER" id="PTHR42966:SF1">
    <property type="entry name" value="SIALIC ACID SYNTHASE"/>
    <property type="match status" value="1"/>
</dbReference>
<dbReference type="Gene3D" id="3.20.20.70">
    <property type="entry name" value="Aldolase class I"/>
    <property type="match status" value="1"/>
</dbReference>
<reference evidence="2" key="1">
    <citation type="journal article" date="2020" name="bioRxiv">
        <title>Chromosome-level reference genome of the European wasp spider Argiope bruennichi: a resource for studies on range expansion and evolutionary adaptation.</title>
        <authorList>
            <person name="Sheffer M.M."/>
            <person name="Hoppe A."/>
            <person name="Krehenwinkel H."/>
            <person name="Uhl G."/>
            <person name="Kuss A.W."/>
            <person name="Jensen L."/>
            <person name="Jensen C."/>
            <person name="Gillespie R.G."/>
            <person name="Hoff K.J."/>
            <person name="Prost S."/>
        </authorList>
    </citation>
    <scope>NUCLEOTIDE SEQUENCE</scope>
</reference>
<dbReference type="AlphaFoldDB" id="A0A8T0F2S6"/>
<feature type="domain" description="PseI/NeuA/B-like" evidence="1">
    <location>
        <begin position="40"/>
        <end position="278"/>
    </location>
</feature>
<dbReference type="Proteomes" id="UP000807504">
    <property type="component" value="Unassembled WGS sequence"/>
</dbReference>
<dbReference type="InterPro" id="IPR013132">
    <property type="entry name" value="PseI/NeuA/B-like_N"/>
</dbReference>
<dbReference type="SUPFAM" id="SSF51269">
    <property type="entry name" value="AFP III-like domain"/>
    <property type="match status" value="1"/>
</dbReference>
<dbReference type="Pfam" id="PF03102">
    <property type="entry name" value="NeuB"/>
    <property type="match status" value="1"/>
</dbReference>
<gene>
    <name evidence="2" type="ORF">HNY73_010276</name>
</gene>